<name>A0A0E9S9Y2_ANGAN</name>
<accession>A0A0E9S9Y2</accession>
<sequence length="33" mass="3900">MSSQAFIKKNLFESDSYCLLVLICQQFLIRSWS</sequence>
<dbReference type="EMBL" id="GBXM01070491">
    <property type="protein sequence ID" value="JAH38086.1"/>
    <property type="molecule type" value="Transcribed_RNA"/>
</dbReference>
<proteinExistence type="predicted"/>
<organism evidence="1">
    <name type="scientific">Anguilla anguilla</name>
    <name type="common">European freshwater eel</name>
    <name type="synonym">Muraena anguilla</name>
    <dbReference type="NCBI Taxonomy" id="7936"/>
    <lineage>
        <taxon>Eukaryota</taxon>
        <taxon>Metazoa</taxon>
        <taxon>Chordata</taxon>
        <taxon>Craniata</taxon>
        <taxon>Vertebrata</taxon>
        <taxon>Euteleostomi</taxon>
        <taxon>Actinopterygii</taxon>
        <taxon>Neopterygii</taxon>
        <taxon>Teleostei</taxon>
        <taxon>Anguilliformes</taxon>
        <taxon>Anguillidae</taxon>
        <taxon>Anguilla</taxon>
    </lineage>
</organism>
<protein>
    <submittedName>
        <fullName evidence="1">Uncharacterized protein</fullName>
    </submittedName>
</protein>
<dbReference type="AlphaFoldDB" id="A0A0E9S9Y2"/>
<reference evidence="1" key="1">
    <citation type="submission" date="2014-11" db="EMBL/GenBank/DDBJ databases">
        <authorList>
            <person name="Amaro Gonzalez C."/>
        </authorList>
    </citation>
    <scope>NUCLEOTIDE SEQUENCE</scope>
</reference>
<evidence type="ECO:0000313" key="1">
    <source>
        <dbReference type="EMBL" id="JAH38086.1"/>
    </source>
</evidence>
<reference evidence="1" key="2">
    <citation type="journal article" date="2015" name="Fish Shellfish Immunol.">
        <title>Early steps in the European eel (Anguilla anguilla)-Vibrio vulnificus interaction in the gills: Role of the RtxA13 toxin.</title>
        <authorList>
            <person name="Callol A."/>
            <person name="Pajuelo D."/>
            <person name="Ebbesson L."/>
            <person name="Teles M."/>
            <person name="MacKenzie S."/>
            <person name="Amaro C."/>
        </authorList>
    </citation>
    <scope>NUCLEOTIDE SEQUENCE</scope>
</reference>